<dbReference type="AlphaFoldDB" id="A0A1E8Q4S9"/>
<dbReference type="RefSeq" id="WP_070353296.1">
    <property type="nucleotide sequence ID" value="NZ_CP043474.1"/>
</dbReference>
<reference evidence="2 3" key="1">
    <citation type="submission" date="2016-09" db="EMBL/GenBank/DDBJ databases">
        <title>genome sequence of Mycobacterium sp. 739 SCH.</title>
        <authorList>
            <person name="Greninger A.L."/>
            <person name="Qin X."/>
            <person name="Jerome K."/>
            <person name="Vora S."/>
            <person name="Quinn K."/>
        </authorList>
    </citation>
    <scope>NUCLEOTIDE SEQUENCE [LARGE SCALE GENOMIC DNA]</scope>
    <source>
        <strain evidence="2 3">SCH</strain>
    </source>
</reference>
<dbReference type="Pfam" id="PF00149">
    <property type="entry name" value="Metallophos"/>
    <property type="match status" value="1"/>
</dbReference>
<comment type="caution">
    <text evidence="2">The sequence shown here is derived from an EMBL/GenBank/DDBJ whole genome shotgun (WGS) entry which is preliminary data.</text>
</comment>
<evidence type="ECO:0000313" key="2">
    <source>
        <dbReference type="EMBL" id="OFJ53592.1"/>
    </source>
</evidence>
<dbReference type="SUPFAM" id="SSF56300">
    <property type="entry name" value="Metallo-dependent phosphatases"/>
    <property type="match status" value="1"/>
</dbReference>
<dbReference type="PANTHER" id="PTHR36492:SF2">
    <property type="entry name" value="[ACYL-CARRIER-PROTEIN] PHOSPHODIESTERASE PPTH"/>
    <property type="match status" value="1"/>
</dbReference>
<dbReference type="CDD" id="cd00838">
    <property type="entry name" value="MPP_superfamily"/>
    <property type="match status" value="1"/>
</dbReference>
<dbReference type="OrthoDB" id="9013891at2"/>
<dbReference type="EMBL" id="MCHX01000023">
    <property type="protein sequence ID" value="OFJ53592.1"/>
    <property type="molecule type" value="Genomic_DNA"/>
</dbReference>
<evidence type="ECO:0000259" key="1">
    <source>
        <dbReference type="Pfam" id="PF00149"/>
    </source>
</evidence>
<gene>
    <name evidence="2" type="ORF">BEL07_11870</name>
</gene>
<keyword evidence="3" id="KW-1185">Reference proteome</keyword>
<sequence>MSASFEPPREHRHPTLWAVSDLHIGHTGNKPVTESLYPATPDDWLIVAGDVAERTDDIRWSLDLLRKRFAKVIWVPGNHELWTTAKDPMQVFGRSRYDYLVTMCDEMGIVTPEHPYPVWNEGGGPATIVPMFTLYDYSFLPEGTATKAEGLAVARERNVVATDEFLLSSEPYATRDAWSRDRVAATRKRLEDLDWMTPTILVNHWPLVRDPCDAMFYPEFALWCGTTATADWHTRYNALCSVYGHLHIPRTTWYDDVRFEEVSVGYPREWRRRKPYRWLRQILPDPLYPPGYLNEFGGHFQITPEMRENAQRIEQRIKDRRFR</sequence>
<protein>
    <submittedName>
        <fullName evidence="2">Metallophosphoesterase</fullName>
    </submittedName>
</protein>
<feature type="domain" description="Calcineurin-like phosphoesterase" evidence="1">
    <location>
        <begin position="15"/>
        <end position="249"/>
    </location>
</feature>
<evidence type="ECO:0000313" key="3">
    <source>
        <dbReference type="Proteomes" id="UP000178953"/>
    </source>
</evidence>
<organism evidence="2 3">
    <name type="scientific">Mycolicibacterium grossiae</name>
    <dbReference type="NCBI Taxonomy" id="1552759"/>
    <lineage>
        <taxon>Bacteria</taxon>
        <taxon>Bacillati</taxon>
        <taxon>Actinomycetota</taxon>
        <taxon>Actinomycetes</taxon>
        <taxon>Mycobacteriales</taxon>
        <taxon>Mycobacteriaceae</taxon>
        <taxon>Mycolicibacterium</taxon>
    </lineage>
</organism>
<dbReference type="Gene3D" id="3.60.21.10">
    <property type="match status" value="1"/>
</dbReference>
<dbReference type="InterPro" id="IPR052963">
    <property type="entry name" value="Pantetheine_PDE"/>
</dbReference>
<accession>A0A1E8Q4S9</accession>
<dbReference type="GO" id="GO:0016787">
    <property type="term" value="F:hydrolase activity"/>
    <property type="evidence" value="ECO:0007669"/>
    <property type="project" value="InterPro"/>
</dbReference>
<name>A0A1E8Q4S9_9MYCO</name>
<dbReference type="InterPro" id="IPR029052">
    <property type="entry name" value="Metallo-depent_PP-like"/>
</dbReference>
<dbReference type="PANTHER" id="PTHR36492">
    <property type="match status" value="1"/>
</dbReference>
<proteinExistence type="predicted"/>
<dbReference type="Proteomes" id="UP000178953">
    <property type="component" value="Unassembled WGS sequence"/>
</dbReference>
<dbReference type="InterPro" id="IPR004843">
    <property type="entry name" value="Calcineurin-like_PHP"/>
</dbReference>